<feature type="region of interest" description="Disordered" evidence="1">
    <location>
        <begin position="574"/>
        <end position="604"/>
    </location>
</feature>
<keyword evidence="2" id="KW-1185">Reference proteome</keyword>
<protein>
    <submittedName>
        <fullName evidence="3">Serine-rich adhesin for platelets</fullName>
    </submittedName>
</protein>
<dbReference type="AlphaFoldDB" id="A0A1I7XM21"/>
<dbReference type="WBParaSite" id="Hba_18832">
    <property type="protein sequence ID" value="Hba_18832"/>
    <property type="gene ID" value="Hba_18832"/>
</dbReference>
<evidence type="ECO:0000256" key="1">
    <source>
        <dbReference type="SAM" id="MobiDB-lite"/>
    </source>
</evidence>
<accession>A0A1I7XM21</accession>
<name>A0A1I7XM21_HETBA</name>
<evidence type="ECO:0000313" key="3">
    <source>
        <dbReference type="WBParaSite" id="Hba_18832"/>
    </source>
</evidence>
<dbReference type="Proteomes" id="UP000095283">
    <property type="component" value="Unplaced"/>
</dbReference>
<feature type="compositionally biased region" description="Basic and acidic residues" evidence="1">
    <location>
        <begin position="311"/>
        <end position="334"/>
    </location>
</feature>
<feature type="region of interest" description="Disordered" evidence="1">
    <location>
        <begin position="747"/>
        <end position="771"/>
    </location>
</feature>
<reference evidence="3" key="1">
    <citation type="submission" date="2016-11" db="UniProtKB">
        <authorList>
            <consortium name="WormBaseParasite"/>
        </authorList>
    </citation>
    <scope>IDENTIFICATION</scope>
</reference>
<feature type="compositionally biased region" description="Basic and acidic residues" evidence="1">
    <location>
        <begin position="275"/>
        <end position="285"/>
    </location>
</feature>
<feature type="region of interest" description="Disordered" evidence="1">
    <location>
        <begin position="268"/>
        <end position="341"/>
    </location>
</feature>
<proteinExistence type="predicted"/>
<evidence type="ECO:0000313" key="2">
    <source>
        <dbReference type="Proteomes" id="UP000095283"/>
    </source>
</evidence>
<organism evidence="2 3">
    <name type="scientific">Heterorhabditis bacteriophora</name>
    <name type="common">Entomopathogenic nematode worm</name>
    <dbReference type="NCBI Taxonomy" id="37862"/>
    <lineage>
        <taxon>Eukaryota</taxon>
        <taxon>Metazoa</taxon>
        <taxon>Ecdysozoa</taxon>
        <taxon>Nematoda</taxon>
        <taxon>Chromadorea</taxon>
        <taxon>Rhabditida</taxon>
        <taxon>Rhabditina</taxon>
        <taxon>Rhabditomorpha</taxon>
        <taxon>Strongyloidea</taxon>
        <taxon>Heterorhabditidae</taxon>
        <taxon>Heterorhabditis</taxon>
    </lineage>
</organism>
<sequence length="771" mass="83610">MQRENGSMDLYMDLLALNTEQISHIRCTQYTLRVHYANLDFMRRERGSRVLQKKLKQRQSLDFQSDLSAPLTILSTREIHREEHLRVRQVLRIYGKREENASLSSPLPLTNGQYDEQSVTVKHGQNALEIEIDNTDINASQRGIIKQWTFSSSTLPTPLNVEFKKTLELLATFDSTTYSSVFRERVFIGYGVIRIDRDIRIPIEETILQLDQDQAAQSQPTLSVYQGICLHRILMDLCTRISNASPNKANTARKLNFSEERSLDLTPVNSSLHVKTIDSEQDHTKNHSSGKTKNGKCAASVGNEPTTSIRTESENSSQKEIRRKCTPEQYKDATTKTSYPTSTMSGTAIVTPKQALLDTISTSNFIRNELNDENVPNISYDTIKQDKVTNKITEINGISTSGRNNCSITGSTIQTLIHNTSEDPDALTSPYGTSSKSLTQLKTAIEGRSSERILGADSPSLSTAQSPVLSTANSPVLSTANSPVLSTAQSPVLRTADSPSLSTAQSPVLSTAQSPVLSTAQSPVLSTAQSPVLSTAQSPVLRTAQSPVLRTANSPVLSTAQSPVLRTANSPVLSTAQSPVLRTADSPSLSTAQSPVLSTANSPVLSTAQSPVLRTADSPSLSTAQSPVLRTADSLSLSTAQSPVLRTANSPVLSTAQSPVLNLSLSLARSVHGIPIVESIGKIKLFPPYNNNELIKSTLGRIQPLTSPDDLHANAITPHFPSSGSCNNMTSYDISNAFALEHTFSGSTNENNTAIPDDVSSETLKVRNRCP</sequence>